<proteinExistence type="predicted"/>
<comment type="caution">
    <text evidence="3">The sequence shown here is derived from an EMBL/GenBank/DDBJ whole genome shotgun (WGS) entry which is preliminary data.</text>
</comment>
<evidence type="ECO:0000313" key="4">
    <source>
        <dbReference type="Proteomes" id="UP000289738"/>
    </source>
</evidence>
<feature type="compositionally biased region" description="Basic and acidic residues" evidence="1">
    <location>
        <begin position="11"/>
        <end position="25"/>
    </location>
</feature>
<reference evidence="3 4" key="1">
    <citation type="submission" date="2019-01" db="EMBL/GenBank/DDBJ databases">
        <title>Sequencing of cultivated peanut Arachis hypogaea provides insights into genome evolution and oil improvement.</title>
        <authorList>
            <person name="Chen X."/>
        </authorList>
    </citation>
    <scope>NUCLEOTIDE SEQUENCE [LARGE SCALE GENOMIC DNA]</scope>
    <source>
        <strain evidence="4">cv. Fuhuasheng</strain>
        <tissue evidence="3">Leaves</tissue>
    </source>
</reference>
<feature type="compositionally biased region" description="Polar residues" evidence="1">
    <location>
        <begin position="259"/>
        <end position="268"/>
    </location>
</feature>
<feature type="region of interest" description="Disordered" evidence="1">
    <location>
        <begin position="1"/>
        <end position="50"/>
    </location>
</feature>
<sequence length="522" mass="60245">MSGAEGPTGPSHEHQPTVEEQDQLKRSIKKVRKDGEGFTGTQLLQPRDEEWMRDSMELEGNFKAGKSFAQMVRGGFTKDHMEEDIVELSKEGNISKKEVAAGVENSEQSTYEKEENQHEKQNEQIAEEPAMKNNLNKKDKGKQIMIEQNDNYGAWMVVQRPKRGKKNEETKQGGGSSRAKEKQSNKENQSRYSVLQVEDSTPEHEERIEVAQGEEQGNNNDTTKENKMTKRENTQTKQKKNAENKQTQLKGKITEMDNSKTGSLNNPINVKTTDSPLWKELMKLWPMFQNFSTYYIGNGLSTLFWKHQWVKEEDCLLDLALNPDSIDPDSFVWEWTNPNGDWDIDKLHQNLPPNIVEKIIDIPAPQAELEDDRIGWKLSQDGDFSLNATYKSLRNWSKERNTIWEKVWSWKGPQRAKVFLWTAMHRRIMTNQRKAKIFGGTGNCSLCNSGIEDTLHALRNCPKASTIWVNLLKSNEIPGFFQSNWEDWIGVNLHKQLGKNDNLNWLDTFITTCWRICYLALF</sequence>
<evidence type="ECO:0000313" key="3">
    <source>
        <dbReference type="EMBL" id="RYQ98056.1"/>
    </source>
</evidence>
<gene>
    <name evidence="3" type="ORF">Ahy_B08g094133</name>
</gene>
<feature type="domain" description="Reverse transcriptase zinc-binding" evidence="2">
    <location>
        <begin position="384"/>
        <end position="468"/>
    </location>
</feature>
<feature type="compositionally biased region" description="Basic and acidic residues" evidence="1">
    <location>
        <begin position="178"/>
        <end position="189"/>
    </location>
</feature>
<evidence type="ECO:0000256" key="1">
    <source>
        <dbReference type="SAM" id="MobiDB-lite"/>
    </source>
</evidence>
<feature type="region of interest" description="Disordered" evidence="1">
    <location>
        <begin position="97"/>
        <end position="145"/>
    </location>
</feature>
<feature type="compositionally biased region" description="Basic and acidic residues" evidence="1">
    <location>
        <begin position="222"/>
        <end position="234"/>
    </location>
</feature>
<accession>A0A444Y877</accession>
<protein>
    <recommendedName>
        <fullName evidence="2">Reverse transcriptase zinc-binding domain-containing protein</fullName>
    </recommendedName>
</protein>
<feature type="compositionally biased region" description="Basic and acidic residues" evidence="1">
    <location>
        <begin position="110"/>
        <end position="122"/>
    </location>
</feature>
<organism evidence="3 4">
    <name type="scientific">Arachis hypogaea</name>
    <name type="common">Peanut</name>
    <dbReference type="NCBI Taxonomy" id="3818"/>
    <lineage>
        <taxon>Eukaryota</taxon>
        <taxon>Viridiplantae</taxon>
        <taxon>Streptophyta</taxon>
        <taxon>Embryophyta</taxon>
        <taxon>Tracheophyta</taxon>
        <taxon>Spermatophyta</taxon>
        <taxon>Magnoliopsida</taxon>
        <taxon>eudicotyledons</taxon>
        <taxon>Gunneridae</taxon>
        <taxon>Pentapetalae</taxon>
        <taxon>rosids</taxon>
        <taxon>fabids</taxon>
        <taxon>Fabales</taxon>
        <taxon>Fabaceae</taxon>
        <taxon>Papilionoideae</taxon>
        <taxon>50 kb inversion clade</taxon>
        <taxon>dalbergioids sensu lato</taxon>
        <taxon>Dalbergieae</taxon>
        <taxon>Pterocarpus clade</taxon>
        <taxon>Arachis</taxon>
    </lineage>
</organism>
<evidence type="ECO:0000259" key="2">
    <source>
        <dbReference type="Pfam" id="PF13966"/>
    </source>
</evidence>
<keyword evidence="4" id="KW-1185">Reference proteome</keyword>
<dbReference type="AlphaFoldDB" id="A0A444Y877"/>
<name>A0A444Y877_ARAHY</name>
<dbReference type="Pfam" id="PF13966">
    <property type="entry name" value="zf-RVT"/>
    <property type="match status" value="1"/>
</dbReference>
<dbReference type="Proteomes" id="UP000289738">
    <property type="component" value="Chromosome B08"/>
</dbReference>
<dbReference type="InterPro" id="IPR026960">
    <property type="entry name" value="RVT-Znf"/>
</dbReference>
<feature type="region of interest" description="Disordered" evidence="1">
    <location>
        <begin position="157"/>
        <end position="268"/>
    </location>
</feature>
<dbReference type="EMBL" id="SDMP01000018">
    <property type="protein sequence ID" value="RYQ98056.1"/>
    <property type="molecule type" value="Genomic_DNA"/>
</dbReference>